<dbReference type="AlphaFoldDB" id="A0A1J5PR81"/>
<name>A0A1J5PR81_9ZZZZ</name>
<evidence type="ECO:0000313" key="1">
    <source>
        <dbReference type="EMBL" id="OIQ73296.1"/>
    </source>
</evidence>
<organism evidence="1">
    <name type="scientific">mine drainage metagenome</name>
    <dbReference type="NCBI Taxonomy" id="410659"/>
    <lineage>
        <taxon>unclassified sequences</taxon>
        <taxon>metagenomes</taxon>
        <taxon>ecological metagenomes</taxon>
    </lineage>
</organism>
<dbReference type="EMBL" id="MLJW01002921">
    <property type="protein sequence ID" value="OIQ73296.1"/>
    <property type="molecule type" value="Genomic_DNA"/>
</dbReference>
<gene>
    <name evidence="1" type="ORF">GALL_450690</name>
</gene>
<accession>A0A1J5PR81</accession>
<comment type="caution">
    <text evidence="1">The sequence shown here is derived from an EMBL/GenBank/DDBJ whole genome shotgun (WGS) entry which is preliminary data.</text>
</comment>
<protein>
    <submittedName>
        <fullName evidence="1">Uncharacterized protein</fullName>
    </submittedName>
</protein>
<sequence>MLREVIEDDEYALALVHPVLADGRAGIRREVLEAGWVGCGCCNDGRVFECAGFFKSRTDRCNRGALLADCHVDALDLLLRVAGLPVLFLVDDRVDRDRSLTGLAVADDELALPAADCSHGVDGLDTSLHGLFNWLTLNDGRGLKFENASRLGLDLALAVDRVAKWVYNAA</sequence>
<reference evidence="1" key="1">
    <citation type="submission" date="2016-10" db="EMBL/GenBank/DDBJ databases">
        <title>Sequence of Gallionella enrichment culture.</title>
        <authorList>
            <person name="Poehlein A."/>
            <person name="Muehling M."/>
            <person name="Daniel R."/>
        </authorList>
    </citation>
    <scope>NUCLEOTIDE SEQUENCE</scope>
</reference>
<proteinExistence type="predicted"/>